<evidence type="ECO:0008006" key="4">
    <source>
        <dbReference type="Google" id="ProtNLM"/>
    </source>
</evidence>
<sequence length="161" mass="18184">MPRLTLMFAVFLLAGCAYMDSYTAVPLPLEPGERLRIEQRLDLPDDGSRLYIQHGEAGGARDYTVWEHHCSLVARMPGQTLPPIEAGTELVVANVQRSTDFGVWERGVINYHTLIQLEAGQHPLQALECEIWAHGYDERSYIGRTELRRLLAPVILLQESD</sequence>
<evidence type="ECO:0000313" key="2">
    <source>
        <dbReference type="EMBL" id="BAZ95148.1"/>
    </source>
</evidence>
<evidence type="ECO:0000256" key="1">
    <source>
        <dbReference type="SAM" id="SignalP"/>
    </source>
</evidence>
<keyword evidence="3" id="KW-1185">Reference proteome</keyword>
<gene>
    <name evidence="2" type="ORF">FOKN1_2788</name>
</gene>
<proteinExistence type="predicted"/>
<reference evidence="2 3" key="1">
    <citation type="submission" date="2017-05" db="EMBL/GenBank/DDBJ databases">
        <title>Thiocyanate degradation by Thiohalobacter thiocyanaticus FOKN1.</title>
        <authorList>
            <person name="Oshiki M."/>
            <person name="Fukushima T."/>
            <person name="Kawano S."/>
            <person name="Nakagawa J."/>
        </authorList>
    </citation>
    <scope>NUCLEOTIDE SEQUENCE [LARGE SCALE GENOMIC DNA]</scope>
    <source>
        <strain evidence="2 3">FOKN1</strain>
    </source>
</reference>
<dbReference type="EMBL" id="AP018052">
    <property type="protein sequence ID" value="BAZ95148.1"/>
    <property type="molecule type" value="Genomic_DNA"/>
</dbReference>
<evidence type="ECO:0000313" key="3">
    <source>
        <dbReference type="Proteomes" id="UP000218765"/>
    </source>
</evidence>
<dbReference type="AlphaFoldDB" id="A0A1Z4VUU2"/>
<dbReference type="RefSeq" id="WP_096367161.1">
    <property type="nucleotide sequence ID" value="NZ_AP018052.1"/>
</dbReference>
<dbReference type="Proteomes" id="UP000218765">
    <property type="component" value="Chromosome"/>
</dbReference>
<dbReference type="PROSITE" id="PS51257">
    <property type="entry name" value="PROKAR_LIPOPROTEIN"/>
    <property type="match status" value="1"/>
</dbReference>
<name>A0A1Z4VUU2_9GAMM</name>
<accession>A0A1Z4VUU2</accession>
<protein>
    <recommendedName>
        <fullName evidence="4">Lipoprotein</fullName>
    </recommendedName>
</protein>
<organism evidence="2 3">
    <name type="scientific">Thiohalobacter thiocyanaticus</name>
    <dbReference type="NCBI Taxonomy" id="585455"/>
    <lineage>
        <taxon>Bacteria</taxon>
        <taxon>Pseudomonadati</taxon>
        <taxon>Pseudomonadota</taxon>
        <taxon>Gammaproteobacteria</taxon>
        <taxon>Thiohalobacterales</taxon>
        <taxon>Thiohalobacteraceae</taxon>
        <taxon>Thiohalobacter</taxon>
    </lineage>
</organism>
<dbReference type="KEGG" id="ttc:FOKN1_2788"/>
<feature type="signal peptide" evidence="1">
    <location>
        <begin position="1"/>
        <end position="19"/>
    </location>
</feature>
<keyword evidence="1" id="KW-0732">Signal</keyword>
<feature type="chain" id="PRO_5012780473" description="Lipoprotein" evidence="1">
    <location>
        <begin position="20"/>
        <end position="161"/>
    </location>
</feature>